<gene>
    <name evidence="7" type="ORF">FKR81_25675</name>
</gene>
<dbReference type="EMBL" id="VOBR01000017">
    <property type="protein sequence ID" value="TWP49164.1"/>
    <property type="molecule type" value="Genomic_DNA"/>
</dbReference>
<evidence type="ECO:0000313" key="7">
    <source>
        <dbReference type="EMBL" id="TWP49164.1"/>
    </source>
</evidence>
<feature type="domain" description="UvrD-like helicase ATP-binding" evidence="5">
    <location>
        <begin position="170"/>
        <end position="211"/>
    </location>
</feature>
<dbReference type="AlphaFoldDB" id="A0A563EPU0"/>
<dbReference type="GO" id="GO:0005524">
    <property type="term" value="F:ATP binding"/>
    <property type="evidence" value="ECO:0007669"/>
    <property type="project" value="UniProtKB-KW"/>
</dbReference>
<reference evidence="7 8" key="1">
    <citation type="submission" date="2019-07" db="EMBL/GenBank/DDBJ databases">
        <title>Lentzea xizangensis sp. nov., isolated from Qinghai-Tibetan Plateau Soils.</title>
        <authorList>
            <person name="Huang J."/>
        </authorList>
    </citation>
    <scope>NUCLEOTIDE SEQUENCE [LARGE SCALE GENOMIC DNA]</scope>
    <source>
        <strain evidence="7 8">FXJ1.1311</strain>
    </source>
</reference>
<sequence length="681" mass="75524">MTGGKVLAGFSAERSKITSLYSKLDAERDAAAAQLDSALRDGKVGGWEREVAVSTWSAQVSRLTAAEEGLCFGRIDGEDGTSTYVGRVGLFDCDYEPLLTDWRAPAARPFYTATAANPEGIVLRRHFHTRGRDLRDFYDDELLSDMRALRSALDAPRSETMRDIVATIQAEQDEIIRETHQGVLVIEGGPGTGKTAVALHRVAYLLYTQRERLSRKGVLIVGPNAGFLTYIGNVLPSLGETDVVFATPGDLYPGVSTSRDDTPELQRFKGSLDVLDALRAAVADRQQVPVEPIPIELEDVVVPLDAYVAAVAREKARSLDLPHNAARKHFFLALAEELVLPAVELIGYDWAEIEADVRRELLGSPDLRRAVDVLWPLLTPEQLLADLYHSRCFRIGLSRLHRSDGAAWTVSDVPLLDELAELLGTDGSEERAVSAAEREALAYARGVLDVIEIDTDMYEDKYEEGGVADDWVNEVTLASRNTVRDHRTLAERAVTDRLWTYGHVVVDEAQELSPMDWRVLMRRCPAKSMTIVGDLAQRQSASGVRSWDEVHSRYGYRRLEINYRTPGEVMDVAAPVLELVDPFAVVPMSVRRNGIRPWARFVLDLDDAVRVELEMHTTGTIAVIGSGGMTPREAKGLEFDVVIVTEPQRMTPGELYVALTRATQRLGVLHTEPLPSWLCWE</sequence>
<dbReference type="PANTHER" id="PTHR11070">
    <property type="entry name" value="UVRD / RECB / PCRA DNA HELICASE FAMILY MEMBER"/>
    <property type="match status" value="1"/>
</dbReference>
<dbReference type="InterPro" id="IPR027417">
    <property type="entry name" value="P-loop_NTPase"/>
</dbReference>
<dbReference type="Pfam" id="PF01443">
    <property type="entry name" value="Viral_helicase1"/>
    <property type="match status" value="1"/>
</dbReference>
<keyword evidence="4" id="KW-0067">ATP-binding</keyword>
<evidence type="ECO:0000313" key="8">
    <source>
        <dbReference type="Proteomes" id="UP000316639"/>
    </source>
</evidence>
<evidence type="ECO:0000259" key="5">
    <source>
        <dbReference type="Pfam" id="PF00580"/>
    </source>
</evidence>
<evidence type="ECO:0000256" key="1">
    <source>
        <dbReference type="ARBA" id="ARBA00022741"/>
    </source>
</evidence>
<keyword evidence="8" id="KW-1185">Reference proteome</keyword>
<dbReference type="OrthoDB" id="9787585at2"/>
<organism evidence="7 8">
    <name type="scientific">Lentzea tibetensis</name>
    <dbReference type="NCBI Taxonomy" id="2591470"/>
    <lineage>
        <taxon>Bacteria</taxon>
        <taxon>Bacillati</taxon>
        <taxon>Actinomycetota</taxon>
        <taxon>Actinomycetes</taxon>
        <taxon>Pseudonocardiales</taxon>
        <taxon>Pseudonocardiaceae</taxon>
        <taxon>Lentzea</taxon>
    </lineage>
</organism>
<evidence type="ECO:0000256" key="3">
    <source>
        <dbReference type="ARBA" id="ARBA00022806"/>
    </source>
</evidence>
<proteinExistence type="predicted"/>
<protein>
    <submittedName>
        <fullName evidence="7">AAA family ATPase</fullName>
    </submittedName>
</protein>
<dbReference type="GO" id="GO:0000725">
    <property type="term" value="P:recombinational repair"/>
    <property type="evidence" value="ECO:0007669"/>
    <property type="project" value="TreeGrafter"/>
</dbReference>
<name>A0A563EPU0_9PSEU</name>
<evidence type="ECO:0000259" key="6">
    <source>
        <dbReference type="Pfam" id="PF01443"/>
    </source>
</evidence>
<dbReference type="GO" id="GO:0043138">
    <property type="term" value="F:3'-5' DNA helicase activity"/>
    <property type="evidence" value="ECO:0007669"/>
    <property type="project" value="TreeGrafter"/>
</dbReference>
<dbReference type="GO" id="GO:0003677">
    <property type="term" value="F:DNA binding"/>
    <property type="evidence" value="ECO:0007669"/>
    <property type="project" value="InterPro"/>
</dbReference>
<dbReference type="Gene3D" id="3.40.50.300">
    <property type="entry name" value="P-loop containing nucleotide triphosphate hydrolases"/>
    <property type="match status" value="2"/>
</dbReference>
<comment type="caution">
    <text evidence="7">The sequence shown here is derived from an EMBL/GenBank/DDBJ whole genome shotgun (WGS) entry which is preliminary data.</text>
</comment>
<feature type="domain" description="(+)RNA virus helicase C-terminal" evidence="6">
    <location>
        <begin position="497"/>
        <end position="668"/>
    </location>
</feature>
<accession>A0A563EPU0</accession>
<dbReference type="InterPro" id="IPR014016">
    <property type="entry name" value="UvrD-like_ATP-bd"/>
</dbReference>
<keyword evidence="2" id="KW-0378">Hydrolase</keyword>
<dbReference type="Pfam" id="PF00580">
    <property type="entry name" value="UvrD-helicase"/>
    <property type="match status" value="1"/>
</dbReference>
<evidence type="ECO:0000256" key="2">
    <source>
        <dbReference type="ARBA" id="ARBA00022801"/>
    </source>
</evidence>
<dbReference type="GO" id="GO:0016787">
    <property type="term" value="F:hydrolase activity"/>
    <property type="evidence" value="ECO:0007669"/>
    <property type="project" value="UniProtKB-KW"/>
</dbReference>
<dbReference type="InterPro" id="IPR027351">
    <property type="entry name" value="(+)RNA_virus_helicase_core_dom"/>
</dbReference>
<dbReference type="InterPro" id="IPR000212">
    <property type="entry name" value="DNA_helicase_UvrD/REP"/>
</dbReference>
<keyword evidence="1" id="KW-0547">Nucleotide-binding</keyword>
<keyword evidence="3" id="KW-0347">Helicase</keyword>
<dbReference type="PANTHER" id="PTHR11070:SF45">
    <property type="entry name" value="DNA 3'-5' HELICASE"/>
    <property type="match status" value="1"/>
</dbReference>
<dbReference type="SUPFAM" id="SSF52540">
    <property type="entry name" value="P-loop containing nucleoside triphosphate hydrolases"/>
    <property type="match status" value="1"/>
</dbReference>
<dbReference type="GO" id="GO:0005829">
    <property type="term" value="C:cytosol"/>
    <property type="evidence" value="ECO:0007669"/>
    <property type="project" value="TreeGrafter"/>
</dbReference>
<evidence type="ECO:0000256" key="4">
    <source>
        <dbReference type="ARBA" id="ARBA00022840"/>
    </source>
</evidence>
<dbReference type="Proteomes" id="UP000316639">
    <property type="component" value="Unassembled WGS sequence"/>
</dbReference>